<proteinExistence type="predicted"/>
<dbReference type="AlphaFoldDB" id="A0A397UJU2"/>
<protein>
    <submittedName>
        <fullName evidence="1">Uncharacterized protein</fullName>
    </submittedName>
</protein>
<comment type="caution">
    <text evidence="1">The sequence shown here is derived from an EMBL/GenBank/DDBJ whole genome shotgun (WGS) entry which is preliminary data.</text>
</comment>
<organism evidence="1 2">
    <name type="scientific">Gigaspora rosea</name>
    <dbReference type="NCBI Taxonomy" id="44941"/>
    <lineage>
        <taxon>Eukaryota</taxon>
        <taxon>Fungi</taxon>
        <taxon>Fungi incertae sedis</taxon>
        <taxon>Mucoromycota</taxon>
        <taxon>Glomeromycotina</taxon>
        <taxon>Glomeromycetes</taxon>
        <taxon>Diversisporales</taxon>
        <taxon>Gigasporaceae</taxon>
        <taxon>Gigaspora</taxon>
    </lineage>
</organism>
<evidence type="ECO:0000313" key="1">
    <source>
        <dbReference type="EMBL" id="RIB09049.1"/>
    </source>
</evidence>
<sequence>MLVPRREISTGTVVRFRVVKSAPGRFTGRKISTGMVVMVFRVVKTAQHRDGSPGHDSTGMVIRSLGREIGRTFLVRFCHLVSSYFGTDVVEVFVGRFHSFGVVIV</sequence>
<accession>A0A397UJU2</accession>
<dbReference type="Proteomes" id="UP000266673">
    <property type="component" value="Unassembled WGS sequence"/>
</dbReference>
<name>A0A397UJU2_9GLOM</name>
<evidence type="ECO:0000313" key="2">
    <source>
        <dbReference type="Proteomes" id="UP000266673"/>
    </source>
</evidence>
<keyword evidence="2" id="KW-1185">Reference proteome</keyword>
<gene>
    <name evidence="1" type="ORF">C2G38_2044644</name>
</gene>
<dbReference type="EMBL" id="QKWP01001422">
    <property type="protein sequence ID" value="RIB09049.1"/>
    <property type="molecule type" value="Genomic_DNA"/>
</dbReference>
<reference evidence="1 2" key="1">
    <citation type="submission" date="2018-06" db="EMBL/GenBank/DDBJ databases">
        <title>Comparative genomics reveals the genomic features of Rhizophagus irregularis, R. cerebriforme, R. diaphanum and Gigaspora rosea, and their symbiotic lifestyle signature.</title>
        <authorList>
            <person name="Morin E."/>
            <person name="San Clemente H."/>
            <person name="Chen E.C.H."/>
            <person name="De La Providencia I."/>
            <person name="Hainaut M."/>
            <person name="Kuo A."/>
            <person name="Kohler A."/>
            <person name="Murat C."/>
            <person name="Tang N."/>
            <person name="Roy S."/>
            <person name="Loubradou J."/>
            <person name="Henrissat B."/>
            <person name="Grigoriev I.V."/>
            <person name="Corradi N."/>
            <person name="Roux C."/>
            <person name="Martin F.M."/>
        </authorList>
    </citation>
    <scope>NUCLEOTIDE SEQUENCE [LARGE SCALE GENOMIC DNA]</scope>
    <source>
        <strain evidence="1 2">DAOM 194757</strain>
    </source>
</reference>